<accession>A0AA38HW97</accession>
<sequence length="108" mass="12597">MEFDSTVSKCIADAQYYFQQKLLKHNLAYIKAHFTTLKTSITRIETIGLTLSLSVDIVEELYKRLEDTLGRVVEIEVKMRQDSLQKIPRTKSLNLSAKYYKAKMQTKF</sequence>
<proteinExistence type="predicted"/>
<dbReference type="AlphaFoldDB" id="A0AA38HW97"/>
<evidence type="ECO:0000313" key="2">
    <source>
        <dbReference type="Proteomes" id="UP001168821"/>
    </source>
</evidence>
<name>A0AA38HW97_9CUCU</name>
<reference evidence="1" key="1">
    <citation type="journal article" date="2023" name="G3 (Bethesda)">
        <title>Whole genome assemblies of Zophobas morio and Tenebrio molitor.</title>
        <authorList>
            <person name="Kaur S."/>
            <person name="Stinson S.A."/>
            <person name="diCenzo G.C."/>
        </authorList>
    </citation>
    <scope>NUCLEOTIDE SEQUENCE</scope>
    <source>
        <strain evidence="1">QUZm001</strain>
    </source>
</reference>
<keyword evidence="2" id="KW-1185">Reference proteome</keyword>
<comment type="caution">
    <text evidence="1">The sequence shown here is derived from an EMBL/GenBank/DDBJ whole genome shotgun (WGS) entry which is preliminary data.</text>
</comment>
<dbReference type="EMBL" id="JALNTZ010000007">
    <property type="protein sequence ID" value="KAJ3645418.1"/>
    <property type="molecule type" value="Genomic_DNA"/>
</dbReference>
<gene>
    <name evidence="1" type="ORF">Zmor_023077</name>
</gene>
<evidence type="ECO:0000313" key="1">
    <source>
        <dbReference type="EMBL" id="KAJ3645418.1"/>
    </source>
</evidence>
<protein>
    <submittedName>
        <fullName evidence="1">Uncharacterized protein</fullName>
    </submittedName>
</protein>
<dbReference type="Proteomes" id="UP001168821">
    <property type="component" value="Unassembled WGS sequence"/>
</dbReference>
<organism evidence="1 2">
    <name type="scientific">Zophobas morio</name>
    <dbReference type="NCBI Taxonomy" id="2755281"/>
    <lineage>
        <taxon>Eukaryota</taxon>
        <taxon>Metazoa</taxon>
        <taxon>Ecdysozoa</taxon>
        <taxon>Arthropoda</taxon>
        <taxon>Hexapoda</taxon>
        <taxon>Insecta</taxon>
        <taxon>Pterygota</taxon>
        <taxon>Neoptera</taxon>
        <taxon>Endopterygota</taxon>
        <taxon>Coleoptera</taxon>
        <taxon>Polyphaga</taxon>
        <taxon>Cucujiformia</taxon>
        <taxon>Tenebrionidae</taxon>
        <taxon>Zophobas</taxon>
    </lineage>
</organism>